<evidence type="ECO:0000256" key="2">
    <source>
        <dbReference type="ARBA" id="ARBA00022649"/>
    </source>
</evidence>
<keyword evidence="6" id="KW-0694">RNA-binding</keyword>
<keyword evidence="5" id="KW-0378">Hydrolase</keyword>
<evidence type="ECO:0000256" key="3">
    <source>
        <dbReference type="ARBA" id="ARBA00022722"/>
    </source>
</evidence>
<dbReference type="GO" id="GO:0016787">
    <property type="term" value="F:hydrolase activity"/>
    <property type="evidence" value="ECO:0007669"/>
    <property type="project" value="UniProtKB-KW"/>
</dbReference>
<evidence type="ECO:0008006" key="10">
    <source>
        <dbReference type="Google" id="ProtNLM"/>
    </source>
</evidence>
<dbReference type="InterPro" id="IPR012933">
    <property type="entry name" value="HicA_mRNA_interferase"/>
</dbReference>
<name>A0A2T2YA65_9BACT</name>
<dbReference type="OrthoDB" id="9798547at2"/>
<dbReference type="Pfam" id="PF07927">
    <property type="entry name" value="HicA_toxin"/>
    <property type="match status" value="1"/>
</dbReference>
<dbReference type="GO" id="GO:0004519">
    <property type="term" value="F:endonuclease activity"/>
    <property type="evidence" value="ECO:0007669"/>
    <property type="project" value="UniProtKB-KW"/>
</dbReference>
<keyword evidence="4" id="KW-0255">Endonuclease</keyword>
<keyword evidence="2" id="KW-1277">Toxin-antitoxin system</keyword>
<evidence type="ECO:0000313" key="8">
    <source>
        <dbReference type="EMBL" id="PSR52399.1"/>
    </source>
</evidence>
<comment type="caution">
    <text evidence="8">The sequence shown here is derived from an EMBL/GenBank/DDBJ whole genome shotgun (WGS) entry which is preliminary data.</text>
</comment>
<evidence type="ECO:0000256" key="4">
    <source>
        <dbReference type="ARBA" id="ARBA00022759"/>
    </source>
</evidence>
<gene>
    <name evidence="8" type="ORF">AHMF7605_02095</name>
</gene>
<comment type="similarity">
    <text evidence="1">Belongs to the HicA mRNA interferase family.</text>
</comment>
<dbReference type="InterPro" id="IPR038570">
    <property type="entry name" value="HicA_sf"/>
</dbReference>
<dbReference type="Proteomes" id="UP000240357">
    <property type="component" value="Unassembled WGS sequence"/>
</dbReference>
<sequence>MTASFLISHLEKAGWQQVRQQGTHRILSHSNHPNLLSIPDLGEQALNPSLVNDICREAGLKGRVHKIQLSPKGIITIVKNLLSLSQ</sequence>
<dbReference type="AlphaFoldDB" id="A0A2T2YA65"/>
<keyword evidence="3" id="KW-0540">Nuclease</keyword>
<dbReference type="RefSeq" id="WP_106925985.1">
    <property type="nucleotide sequence ID" value="NZ_PYFT01000001.1"/>
</dbReference>
<protein>
    <recommendedName>
        <fullName evidence="10">Addiction module toxin, HicA family</fullName>
    </recommendedName>
</protein>
<evidence type="ECO:0000256" key="7">
    <source>
        <dbReference type="ARBA" id="ARBA00023016"/>
    </source>
</evidence>
<proteinExistence type="inferred from homology"/>
<accession>A0A2T2YA65</accession>
<dbReference type="EMBL" id="PYFT01000001">
    <property type="protein sequence ID" value="PSR52399.1"/>
    <property type="molecule type" value="Genomic_DNA"/>
</dbReference>
<keyword evidence="9" id="KW-1185">Reference proteome</keyword>
<keyword evidence="7" id="KW-0346">Stress response</keyword>
<evidence type="ECO:0000256" key="1">
    <source>
        <dbReference type="ARBA" id="ARBA00006620"/>
    </source>
</evidence>
<organism evidence="8 9">
    <name type="scientific">Adhaeribacter arboris</name>
    <dbReference type="NCBI Taxonomy" id="2072846"/>
    <lineage>
        <taxon>Bacteria</taxon>
        <taxon>Pseudomonadati</taxon>
        <taxon>Bacteroidota</taxon>
        <taxon>Cytophagia</taxon>
        <taxon>Cytophagales</taxon>
        <taxon>Hymenobacteraceae</taxon>
        <taxon>Adhaeribacter</taxon>
    </lineage>
</organism>
<evidence type="ECO:0000256" key="5">
    <source>
        <dbReference type="ARBA" id="ARBA00022801"/>
    </source>
</evidence>
<evidence type="ECO:0000256" key="6">
    <source>
        <dbReference type="ARBA" id="ARBA00022884"/>
    </source>
</evidence>
<dbReference type="Gene3D" id="3.30.920.30">
    <property type="entry name" value="Hypothetical protein"/>
    <property type="match status" value="1"/>
</dbReference>
<dbReference type="SUPFAM" id="SSF54786">
    <property type="entry name" value="YcfA/nrd intein domain"/>
    <property type="match status" value="1"/>
</dbReference>
<dbReference type="GO" id="GO:0003729">
    <property type="term" value="F:mRNA binding"/>
    <property type="evidence" value="ECO:0007669"/>
    <property type="project" value="InterPro"/>
</dbReference>
<reference evidence="8 9" key="1">
    <citation type="submission" date="2018-03" db="EMBL/GenBank/DDBJ databases">
        <title>Adhaeribacter sp. HMF7605 Genome sequencing and assembly.</title>
        <authorList>
            <person name="Kang H."/>
            <person name="Kang J."/>
            <person name="Cha I."/>
            <person name="Kim H."/>
            <person name="Joh K."/>
        </authorList>
    </citation>
    <scope>NUCLEOTIDE SEQUENCE [LARGE SCALE GENOMIC DNA]</scope>
    <source>
        <strain evidence="8 9">HMF7605</strain>
    </source>
</reference>
<evidence type="ECO:0000313" key="9">
    <source>
        <dbReference type="Proteomes" id="UP000240357"/>
    </source>
</evidence>